<keyword evidence="4" id="KW-0808">Transferase</keyword>
<name>A0A150WR59_BDEBC</name>
<evidence type="ECO:0000256" key="5">
    <source>
        <dbReference type="ARBA" id="ARBA00022741"/>
    </source>
</evidence>
<evidence type="ECO:0000256" key="3">
    <source>
        <dbReference type="ARBA" id="ARBA00022553"/>
    </source>
</evidence>
<dbReference type="InterPro" id="IPR003661">
    <property type="entry name" value="HisK_dim/P_dom"/>
</dbReference>
<evidence type="ECO:0000259" key="8">
    <source>
        <dbReference type="PROSITE" id="PS50109"/>
    </source>
</evidence>
<evidence type="ECO:0000313" key="9">
    <source>
        <dbReference type="EMBL" id="KYG66789.1"/>
    </source>
</evidence>
<dbReference type="PANTHER" id="PTHR44936">
    <property type="entry name" value="SENSOR PROTEIN CREC"/>
    <property type="match status" value="1"/>
</dbReference>
<keyword evidence="5" id="KW-0547">Nucleotide-binding</keyword>
<evidence type="ECO:0000256" key="6">
    <source>
        <dbReference type="ARBA" id="ARBA00022777"/>
    </source>
</evidence>
<dbReference type="InterPro" id="IPR005467">
    <property type="entry name" value="His_kinase_dom"/>
</dbReference>
<dbReference type="GO" id="GO:0005524">
    <property type="term" value="F:ATP binding"/>
    <property type="evidence" value="ECO:0007669"/>
    <property type="project" value="UniProtKB-KW"/>
</dbReference>
<dbReference type="InterPro" id="IPR003594">
    <property type="entry name" value="HATPase_dom"/>
</dbReference>
<evidence type="ECO:0000256" key="1">
    <source>
        <dbReference type="ARBA" id="ARBA00000085"/>
    </source>
</evidence>
<gene>
    <name evidence="9" type="ORF">AZI86_07040</name>
</gene>
<dbReference type="RefSeq" id="WP_061834367.1">
    <property type="nucleotide sequence ID" value="NZ_LUKE01000001.1"/>
</dbReference>
<dbReference type="OrthoDB" id="5298959at2"/>
<organism evidence="9 10">
    <name type="scientific">Bdellovibrio bacteriovorus</name>
    <dbReference type="NCBI Taxonomy" id="959"/>
    <lineage>
        <taxon>Bacteria</taxon>
        <taxon>Pseudomonadati</taxon>
        <taxon>Bdellovibrionota</taxon>
        <taxon>Bdellovibrionia</taxon>
        <taxon>Bdellovibrionales</taxon>
        <taxon>Pseudobdellovibrionaceae</taxon>
        <taxon>Bdellovibrio</taxon>
    </lineage>
</organism>
<keyword evidence="10" id="KW-1185">Reference proteome</keyword>
<feature type="domain" description="Histidine kinase" evidence="8">
    <location>
        <begin position="19"/>
        <end position="233"/>
    </location>
</feature>
<dbReference type="PROSITE" id="PS50109">
    <property type="entry name" value="HIS_KIN"/>
    <property type="match status" value="1"/>
</dbReference>
<dbReference type="CDD" id="cd00082">
    <property type="entry name" value="HisKA"/>
    <property type="match status" value="1"/>
</dbReference>
<dbReference type="InterPro" id="IPR004358">
    <property type="entry name" value="Sig_transdc_His_kin-like_C"/>
</dbReference>
<evidence type="ECO:0000256" key="4">
    <source>
        <dbReference type="ARBA" id="ARBA00022679"/>
    </source>
</evidence>
<keyword evidence="3" id="KW-0597">Phosphoprotein</keyword>
<evidence type="ECO:0000256" key="2">
    <source>
        <dbReference type="ARBA" id="ARBA00012438"/>
    </source>
</evidence>
<keyword evidence="7" id="KW-0067">ATP-binding</keyword>
<dbReference type="EMBL" id="LUKE01000001">
    <property type="protein sequence ID" value="KYG66789.1"/>
    <property type="molecule type" value="Genomic_DNA"/>
</dbReference>
<protein>
    <recommendedName>
        <fullName evidence="2">histidine kinase</fullName>
        <ecNumber evidence="2">2.7.13.3</ecNumber>
    </recommendedName>
</protein>
<dbReference type="CDD" id="cd00075">
    <property type="entry name" value="HATPase"/>
    <property type="match status" value="1"/>
</dbReference>
<dbReference type="SUPFAM" id="SSF55874">
    <property type="entry name" value="ATPase domain of HSP90 chaperone/DNA topoisomerase II/histidine kinase"/>
    <property type="match status" value="1"/>
</dbReference>
<dbReference type="PANTHER" id="PTHR44936:SF10">
    <property type="entry name" value="SENSOR PROTEIN RSTB"/>
    <property type="match status" value="1"/>
</dbReference>
<accession>A0A150WR59</accession>
<dbReference type="InterPro" id="IPR050980">
    <property type="entry name" value="2C_sensor_his_kinase"/>
</dbReference>
<proteinExistence type="predicted"/>
<reference evidence="9 10" key="1">
    <citation type="submission" date="2016-03" db="EMBL/GenBank/DDBJ databases">
        <authorList>
            <person name="Ploux O."/>
        </authorList>
    </citation>
    <scope>NUCLEOTIDE SEQUENCE [LARGE SCALE GENOMIC DNA]</scope>
    <source>
        <strain evidence="9 10">R0</strain>
    </source>
</reference>
<dbReference type="SMART" id="SM00387">
    <property type="entry name" value="HATPase_c"/>
    <property type="match status" value="1"/>
</dbReference>
<dbReference type="InterPro" id="IPR036890">
    <property type="entry name" value="HATPase_C_sf"/>
</dbReference>
<dbReference type="PRINTS" id="PR00344">
    <property type="entry name" value="BCTRLSENSOR"/>
</dbReference>
<keyword evidence="6" id="KW-0418">Kinase</keyword>
<sequence length="233" mass="25138">MNFETTQKLTEETMKLVKQAAHDIRSPLSVLSLIACSDKVEMCEESRELVRTAIKRINDIAAELLAAQANNNNKQEVKISDKKVSVKSLVDAIVLEKQVLAAAKNVEFKVVYKGAKNVNLPDLGGKFERALSNLLDNALEAIVNKAGKIVISITEKMGKIFLRITDNGKGIPQAILACIGTEGFSYGKQKKISGFGLGVFQAKSVAESIGGALKLHSLEGRGTTVLMELPSVV</sequence>
<dbReference type="AlphaFoldDB" id="A0A150WR59"/>
<dbReference type="Gene3D" id="3.30.565.10">
    <property type="entry name" value="Histidine kinase-like ATPase, C-terminal domain"/>
    <property type="match status" value="1"/>
</dbReference>
<comment type="catalytic activity">
    <reaction evidence="1">
        <text>ATP + protein L-histidine = ADP + protein N-phospho-L-histidine.</text>
        <dbReference type="EC" id="2.7.13.3"/>
    </reaction>
</comment>
<dbReference type="GO" id="GO:0000155">
    <property type="term" value="F:phosphorelay sensor kinase activity"/>
    <property type="evidence" value="ECO:0007669"/>
    <property type="project" value="InterPro"/>
</dbReference>
<dbReference type="Pfam" id="PF02518">
    <property type="entry name" value="HATPase_c"/>
    <property type="match status" value="1"/>
</dbReference>
<dbReference type="EC" id="2.7.13.3" evidence="2"/>
<dbReference type="GO" id="GO:0005886">
    <property type="term" value="C:plasma membrane"/>
    <property type="evidence" value="ECO:0007669"/>
    <property type="project" value="UniProtKB-SubCell"/>
</dbReference>
<dbReference type="Proteomes" id="UP000075320">
    <property type="component" value="Unassembled WGS sequence"/>
</dbReference>
<comment type="caution">
    <text evidence="9">The sequence shown here is derived from an EMBL/GenBank/DDBJ whole genome shotgun (WGS) entry which is preliminary data.</text>
</comment>
<evidence type="ECO:0000313" key="10">
    <source>
        <dbReference type="Proteomes" id="UP000075320"/>
    </source>
</evidence>
<evidence type="ECO:0000256" key="7">
    <source>
        <dbReference type="ARBA" id="ARBA00022840"/>
    </source>
</evidence>